<comment type="caution">
    <text evidence="2">The sequence shown here is derived from an EMBL/GenBank/DDBJ whole genome shotgun (WGS) entry which is preliminary data.</text>
</comment>
<dbReference type="SUPFAM" id="SSF51735">
    <property type="entry name" value="NAD(P)-binding Rossmann-fold domains"/>
    <property type="match status" value="1"/>
</dbReference>
<proteinExistence type="predicted"/>
<protein>
    <submittedName>
        <fullName evidence="2">Uncharacterized protein YbjT (DUF2867 family)</fullName>
    </submittedName>
</protein>
<evidence type="ECO:0000313" key="3">
    <source>
        <dbReference type="Proteomes" id="UP000294616"/>
    </source>
</evidence>
<name>A0A4R1LXM3_9SPHI</name>
<dbReference type="InterPro" id="IPR051604">
    <property type="entry name" value="Ergot_Alk_Oxidoreductase"/>
</dbReference>
<dbReference type="Proteomes" id="UP000294616">
    <property type="component" value="Unassembled WGS sequence"/>
</dbReference>
<evidence type="ECO:0000313" key="2">
    <source>
        <dbReference type="EMBL" id="TCK83607.1"/>
    </source>
</evidence>
<sequence>MTTSALLFVRNFGLTKEEKMRIIITGSLGHISKPLTQELIEKGHSVTVISSNPEKKTNIEELGAKAAIGSLEDVSFLTKTFTGADIVYLMEPPVYFLNPTADPEKQWSNIVQSYLLAIQQSGVTKVVHLSSIGAHTDKGIGMLETHHYVENILKQLPNNISIKFMRPVGFYYNMFAFLPTIKAQGIIVQNYGGDEKEPWVSPLDIAAVIAEEIEKPFDGREIRYIASDEVSPNEVAKILGEVIGKADLKWLVISDEQFKEGLISAGFGLKSAKGLTEMNASRFGGVLYEDYYRNRPVLGKVKLRDFGKDFADAFFKS</sequence>
<keyword evidence="3" id="KW-1185">Reference proteome</keyword>
<gene>
    <name evidence="2" type="ORF">C8N28_2209</name>
</gene>
<organism evidence="2 3">
    <name type="scientific">Albibacterium bauzanense</name>
    <dbReference type="NCBI Taxonomy" id="653929"/>
    <lineage>
        <taxon>Bacteria</taxon>
        <taxon>Pseudomonadati</taxon>
        <taxon>Bacteroidota</taxon>
        <taxon>Sphingobacteriia</taxon>
        <taxon>Sphingobacteriales</taxon>
        <taxon>Sphingobacteriaceae</taxon>
        <taxon>Albibacterium</taxon>
    </lineage>
</organism>
<dbReference type="PANTHER" id="PTHR43162">
    <property type="match status" value="1"/>
</dbReference>
<accession>A0A4R1LXM3</accession>
<dbReference type="AlphaFoldDB" id="A0A4R1LXM3"/>
<dbReference type="InterPro" id="IPR008030">
    <property type="entry name" value="NmrA-like"/>
</dbReference>
<evidence type="ECO:0000259" key="1">
    <source>
        <dbReference type="Pfam" id="PF05368"/>
    </source>
</evidence>
<dbReference type="EMBL" id="SMGO01000002">
    <property type="protein sequence ID" value="TCK83607.1"/>
    <property type="molecule type" value="Genomic_DNA"/>
</dbReference>
<dbReference type="PANTHER" id="PTHR43162:SF1">
    <property type="entry name" value="PRESTALK A DIFFERENTIATION PROTEIN A"/>
    <property type="match status" value="1"/>
</dbReference>
<dbReference type="InterPro" id="IPR036291">
    <property type="entry name" value="NAD(P)-bd_dom_sf"/>
</dbReference>
<feature type="domain" description="NmrA-like" evidence="1">
    <location>
        <begin position="19"/>
        <end position="278"/>
    </location>
</feature>
<dbReference type="Gene3D" id="3.90.25.10">
    <property type="entry name" value="UDP-galactose 4-epimerase, domain 1"/>
    <property type="match status" value="1"/>
</dbReference>
<dbReference type="Gene3D" id="3.40.50.720">
    <property type="entry name" value="NAD(P)-binding Rossmann-like Domain"/>
    <property type="match status" value="1"/>
</dbReference>
<dbReference type="Pfam" id="PF05368">
    <property type="entry name" value="NmrA"/>
    <property type="match status" value="1"/>
</dbReference>
<reference evidence="2 3" key="1">
    <citation type="submission" date="2019-03" db="EMBL/GenBank/DDBJ databases">
        <title>Genomic Encyclopedia of Archaeal and Bacterial Type Strains, Phase II (KMG-II): from individual species to whole genera.</title>
        <authorList>
            <person name="Goeker M."/>
        </authorList>
    </citation>
    <scope>NUCLEOTIDE SEQUENCE [LARGE SCALE GENOMIC DNA]</scope>
    <source>
        <strain evidence="2 3">DSM 22554</strain>
    </source>
</reference>